<dbReference type="Proteomes" id="UP000241394">
    <property type="component" value="Chromosome LG8"/>
</dbReference>
<accession>A0A2R6R7T8</accession>
<comment type="caution">
    <text evidence="3">The sequence shown here is derived from an EMBL/GenBank/DDBJ whole genome shotgun (WGS) entry which is preliminary data.</text>
</comment>
<dbReference type="PANTHER" id="PTHR33470">
    <property type="entry name" value="OS01G0164075 PROTEIN"/>
    <property type="match status" value="1"/>
</dbReference>
<sequence>MAQAFWLIIAASVLMGYSINSAEAFKEEAGVIHVGGRVLCQDCTEGWNEWVHGAMPIKGCRVSITCMDDRKRVMHYGSDETDEAGDFEMTLNKSINGKTVDPKKCLVRLVSSPDPVCNIATDFASGRSGVNLKRPTVVYRGLVKHELPTFYYTTPMCDEPNISDSNMNENKY</sequence>
<keyword evidence="1 2" id="KW-0732">Signal</keyword>
<name>A0A2R6R7T8_ACTCC</name>
<protein>
    <submittedName>
        <fullName evidence="3">Pistil-specific extensin-like protein</fullName>
    </submittedName>
</protein>
<dbReference type="GO" id="GO:0071944">
    <property type="term" value="C:cell periphery"/>
    <property type="evidence" value="ECO:0007669"/>
    <property type="project" value="TreeGrafter"/>
</dbReference>
<dbReference type="InParanoid" id="A0A2R6R7T8"/>
<gene>
    <name evidence="3" type="ORF">CEY00_Acc08448</name>
</gene>
<dbReference type="EMBL" id="NKQK01000008">
    <property type="protein sequence ID" value="PSS23624.1"/>
    <property type="molecule type" value="Genomic_DNA"/>
</dbReference>
<proteinExistence type="predicted"/>
<reference evidence="4" key="2">
    <citation type="journal article" date="2018" name="BMC Genomics">
        <title>A manually annotated Actinidia chinensis var. chinensis (kiwifruit) genome highlights the challenges associated with draft genomes and gene prediction in plants.</title>
        <authorList>
            <person name="Pilkington S.M."/>
            <person name="Crowhurst R."/>
            <person name="Hilario E."/>
            <person name="Nardozza S."/>
            <person name="Fraser L."/>
            <person name="Peng Y."/>
            <person name="Gunaseelan K."/>
            <person name="Simpson R."/>
            <person name="Tahir J."/>
            <person name="Deroles S.C."/>
            <person name="Templeton K."/>
            <person name="Luo Z."/>
            <person name="Davy M."/>
            <person name="Cheng C."/>
            <person name="McNeilage M."/>
            <person name="Scaglione D."/>
            <person name="Liu Y."/>
            <person name="Zhang Q."/>
            <person name="Datson P."/>
            <person name="De Silva N."/>
            <person name="Gardiner S.E."/>
            <person name="Bassett H."/>
            <person name="Chagne D."/>
            <person name="McCallum J."/>
            <person name="Dzierzon H."/>
            <person name="Deng C."/>
            <person name="Wang Y.Y."/>
            <person name="Barron L."/>
            <person name="Manako K."/>
            <person name="Bowen J."/>
            <person name="Foster T.M."/>
            <person name="Erridge Z.A."/>
            <person name="Tiffin H."/>
            <person name="Waite C.N."/>
            <person name="Davies K.M."/>
            <person name="Grierson E.P."/>
            <person name="Laing W.A."/>
            <person name="Kirk R."/>
            <person name="Chen X."/>
            <person name="Wood M."/>
            <person name="Montefiori M."/>
            <person name="Brummell D.A."/>
            <person name="Schwinn K.E."/>
            <person name="Catanach A."/>
            <person name="Fullerton C."/>
            <person name="Li D."/>
            <person name="Meiyalaghan S."/>
            <person name="Nieuwenhuizen N."/>
            <person name="Read N."/>
            <person name="Prakash R."/>
            <person name="Hunter D."/>
            <person name="Zhang H."/>
            <person name="McKenzie M."/>
            <person name="Knabel M."/>
            <person name="Harris A."/>
            <person name="Allan A.C."/>
            <person name="Gleave A."/>
            <person name="Chen A."/>
            <person name="Janssen B.J."/>
            <person name="Plunkett B."/>
            <person name="Ampomah-Dwamena C."/>
            <person name="Voogd C."/>
            <person name="Leif D."/>
            <person name="Lafferty D."/>
            <person name="Souleyre E.J.F."/>
            <person name="Varkonyi-Gasic E."/>
            <person name="Gambi F."/>
            <person name="Hanley J."/>
            <person name="Yao J.L."/>
            <person name="Cheung J."/>
            <person name="David K.M."/>
            <person name="Warren B."/>
            <person name="Marsh K."/>
            <person name="Snowden K.C."/>
            <person name="Lin-Wang K."/>
            <person name="Brian L."/>
            <person name="Martinez-Sanchez M."/>
            <person name="Wang M."/>
            <person name="Ileperuma N."/>
            <person name="Macnee N."/>
            <person name="Campin R."/>
            <person name="McAtee P."/>
            <person name="Drummond R.S.M."/>
            <person name="Espley R.V."/>
            <person name="Ireland H.S."/>
            <person name="Wu R."/>
            <person name="Atkinson R.G."/>
            <person name="Karunairetnam S."/>
            <person name="Bulley S."/>
            <person name="Chunkath S."/>
            <person name="Hanley Z."/>
            <person name="Storey R."/>
            <person name="Thrimawithana A.H."/>
            <person name="Thomson S."/>
            <person name="David C."/>
            <person name="Testolin R."/>
            <person name="Huang H."/>
            <person name="Hellens R.P."/>
            <person name="Schaffer R.J."/>
        </authorList>
    </citation>
    <scope>NUCLEOTIDE SEQUENCE [LARGE SCALE GENOMIC DNA]</scope>
    <source>
        <strain evidence="4">cv. Red5</strain>
    </source>
</reference>
<feature type="signal peptide" evidence="2">
    <location>
        <begin position="1"/>
        <end position="24"/>
    </location>
</feature>
<keyword evidence="4" id="KW-1185">Reference proteome</keyword>
<dbReference type="OrthoDB" id="747559at2759"/>
<organism evidence="3 4">
    <name type="scientific">Actinidia chinensis var. chinensis</name>
    <name type="common">Chinese soft-hair kiwi</name>
    <dbReference type="NCBI Taxonomy" id="1590841"/>
    <lineage>
        <taxon>Eukaryota</taxon>
        <taxon>Viridiplantae</taxon>
        <taxon>Streptophyta</taxon>
        <taxon>Embryophyta</taxon>
        <taxon>Tracheophyta</taxon>
        <taxon>Spermatophyta</taxon>
        <taxon>Magnoliopsida</taxon>
        <taxon>eudicotyledons</taxon>
        <taxon>Gunneridae</taxon>
        <taxon>Pentapetalae</taxon>
        <taxon>asterids</taxon>
        <taxon>Ericales</taxon>
        <taxon>Actinidiaceae</taxon>
        <taxon>Actinidia</taxon>
    </lineage>
</organism>
<reference evidence="3 4" key="1">
    <citation type="submission" date="2017-07" db="EMBL/GenBank/DDBJ databases">
        <title>An improved, manually edited Actinidia chinensis var. chinensis (kiwifruit) genome highlights the challenges associated with draft genomes and gene prediction in plants.</title>
        <authorList>
            <person name="Pilkington S."/>
            <person name="Crowhurst R."/>
            <person name="Hilario E."/>
            <person name="Nardozza S."/>
            <person name="Fraser L."/>
            <person name="Peng Y."/>
            <person name="Gunaseelan K."/>
            <person name="Simpson R."/>
            <person name="Tahir J."/>
            <person name="Deroles S."/>
            <person name="Templeton K."/>
            <person name="Luo Z."/>
            <person name="Davy M."/>
            <person name="Cheng C."/>
            <person name="Mcneilage M."/>
            <person name="Scaglione D."/>
            <person name="Liu Y."/>
            <person name="Zhang Q."/>
            <person name="Datson P."/>
            <person name="De Silva N."/>
            <person name="Gardiner S."/>
            <person name="Bassett H."/>
            <person name="Chagne D."/>
            <person name="Mccallum J."/>
            <person name="Dzierzon H."/>
            <person name="Deng C."/>
            <person name="Wang Y.-Y."/>
            <person name="Barron N."/>
            <person name="Manako K."/>
            <person name="Bowen J."/>
            <person name="Foster T."/>
            <person name="Erridge Z."/>
            <person name="Tiffin H."/>
            <person name="Waite C."/>
            <person name="Davies K."/>
            <person name="Grierson E."/>
            <person name="Laing W."/>
            <person name="Kirk R."/>
            <person name="Chen X."/>
            <person name="Wood M."/>
            <person name="Montefiori M."/>
            <person name="Brummell D."/>
            <person name="Schwinn K."/>
            <person name="Catanach A."/>
            <person name="Fullerton C."/>
            <person name="Li D."/>
            <person name="Meiyalaghan S."/>
            <person name="Nieuwenhuizen N."/>
            <person name="Read N."/>
            <person name="Prakash R."/>
            <person name="Hunter D."/>
            <person name="Zhang H."/>
            <person name="Mckenzie M."/>
            <person name="Knabel M."/>
            <person name="Harris A."/>
            <person name="Allan A."/>
            <person name="Chen A."/>
            <person name="Janssen B."/>
            <person name="Plunkett B."/>
            <person name="Dwamena C."/>
            <person name="Voogd C."/>
            <person name="Leif D."/>
            <person name="Lafferty D."/>
            <person name="Souleyre E."/>
            <person name="Varkonyi-Gasic E."/>
            <person name="Gambi F."/>
            <person name="Hanley J."/>
            <person name="Yao J.-L."/>
            <person name="Cheung J."/>
            <person name="David K."/>
            <person name="Warren B."/>
            <person name="Marsh K."/>
            <person name="Snowden K."/>
            <person name="Lin-Wang K."/>
            <person name="Brian L."/>
            <person name="Martinez-Sanchez M."/>
            <person name="Wang M."/>
            <person name="Ileperuma N."/>
            <person name="Macnee N."/>
            <person name="Campin R."/>
            <person name="Mcatee P."/>
            <person name="Drummond R."/>
            <person name="Espley R."/>
            <person name="Ireland H."/>
            <person name="Wu R."/>
            <person name="Atkinson R."/>
            <person name="Karunairetnam S."/>
            <person name="Bulley S."/>
            <person name="Chunkath S."/>
            <person name="Hanley Z."/>
            <person name="Storey R."/>
            <person name="Thrimawithana A."/>
            <person name="Thomson S."/>
            <person name="David C."/>
            <person name="Testolin R."/>
        </authorList>
    </citation>
    <scope>NUCLEOTIDE SEQUENCE [LARGE SCALE GENOMIC DNA]</scope>
    <source>
        <strain evidence="4">cv. Red5</strain>
        <tissue evidence="3">Young leaf</tissue>
    </source>
</reference>
<evidence type="ECO:0000313" key="3">
    <source>
        <dbReference type="EMBL" id="PSS23624.1"/>
    </source>
</evidence>
<evidence type="ECO:0000313" key="4">
    <source>
        <dbReference type="Proteomes" id="UP000241394"/>
    </source>
</evidence>
<dbReference type="PANTHER" id="PTHR33470:SF29">
    <property type="entry name" value="POLLEN OLE E 1 ALLERGEN AND EXTENSIN FAMILY PROTEIN"/>
    <property type="match status" value="1"/>
</dbReference>
<dbReference type="Pfam" id="PF01190">
    <property type="entry name" value="Pollen_Ole_e_1"/>
    <property type="match status" value="1"/>
</dbReference>
<dbReference type="STRING" id="1590841.A0A2R6R7T8"/>
<dbReference type="OMA" id="SVTCMDE"/>
<evidence type="ECO:0000256" key="2">
    <source>
        <dbReference type="SAM" id="SignalP"/>
    </source>
</evidence>
<feature type="chain" id="PRO_5015322598" evidence="2">
    <location>
        <begin position="25"/>
        <end position="172"/>
    </location>
</feature>
<dbReference type="AlphaFoldDB" id="A0A2R6R7T8"/>
<evidence type="ECO:0000256" key="1">
    <source>
        <dbReference type="ARBA" id="ARBA00022729"/>
    </source>
</evidence>
<dbReference type="Gramene" id="PSS23624">
    <property type="protein sequence ID" value="PSS23624"/>
    <property type="gene ID" value="CEY00_Acc08448"/>
</dbReference>
<dbReference type="FunCoup" id="A0A2R6R7T8">
    <property type="interactions" value="391"/>
</dbReference>